<accession>A0AAV1R2D6</accession>
<dbReference type="AlphaFoldDB" id="A0AAV1R2D6"/>
<keyword evidence="11" id="KW-1185">Reference proteome</keyword>
<evidence type="ECO:0000256" key="4">
    <source>
        <dbReference type="ARBA" id="ARBA00022741"/>
    </source>
</evidence>
<dbReference type="EMBL" id="CAWUPB010000851">
    <property type="protein sequence ID" value="CAK7326559.1"/>
    <property type="molecule type" value="Genomic_DNA"/>
</dbReference>
<evidence type="ECO:0000259" key="9">
    <source>
        <dbReference type="PROSITE" id="PS50011"/>
    </source>
</evidence>
<dbReference type="SMART" id="SM00220">
    <property type="entry name" value="S_TKc"/>
    <property type="match status" value="1"/>
</dbReference>
<keyword evidence="2 8" id="KW-0723">Serine/threonine-protein kinase</keyword>
<dbReference type="PANTHER" id="PTHR24349">
    <property type="entry name" value="SERINE/THREONINE-PROTEIN KINASE"/>
    <property type="match status" value="1"/>
</dbReference>
<sequence>MSMAVIREFQICEELGGGQSGIVYRCQSRLTRDSFAVKSIDKRLDSFHSFKYEPQILRLLSPHPNIIQLHRLYEDETHLHMVIDFCQNKDLFDLVSNRIGVLSESEARSLFTQLMKAISHCHKNGVIHQDIKPENILLDKRYRVKLADFGLAKVVSRVRSGRVECWDCVVYHVCGFSPFNGETVEEIYEAILRKDLRFPDKVIRSISTSVIDLLKRMLCKDPSRRLSAEGVLTYFLDKDYESAGFVGIKRAVLVAHMALVFYSERVALVLLICSLFLLFYSPEISNGEKGARCERGVLQLLAMDFFSSSIVFKQQDEHLYDDDDVIYNDVLPWDTMHKSLPFAHPYLAFLVFVPYSLDSLLIPTTVWGCFPVSQNVSVAK</sequence>
<dbReference type="InterPro" id="IPR017441">
    <property type="entry name" value="Protein_kinase_ATP_BS"/>
</dbReference>
<comment type="caution">
    <text evidence="10">The sequence shown here is derived from an EMBL/GenBank/DDBJ whole genome shotgun (WGS) entry which is preliminary data.</text>
</comment>
<dbReference type="PROSITE" id="PS00108">
    <property type="entry name" value="PROTEIN_KINASE_ST"/>
    <property type="match status" value="1"/>
</dbReference>
<keyword evidence="4 7" id="KW-0547">Nucleotide-binding</keyword>
<evidence type="ECO:0000256" key="5">
    <source>
        <dbReference type="ARBA" id="ARBA00022777"/>
    </source>
</evidence>
<dbReference type="Proteomes" id="UP001314170">
    <property type="component" value="Unassembled WGS sequence"/>
</dbReference>
<dbReference type="Gene3D" id="1.10.510.10">
    <property type="entry name" value="Transferase(Phosphotransferase) domain 1"/>
    <property type="match status" value="2"/>
</dbReference>
<dbReference type="PROSITE" id="PS50011">
    <property type="entry name" value="PROTEIN_KINASE_DOM"/>
    <property type="match status" value="1"/>
</dbReference>
<comment type="similarity">
    <text evidence="1">Belongs to the protein kinase superfamily. CAMK Ser/Thr protein kinase family. CaMK subfamily.</text>
</comment>
<keyword evidence="3" id="KW-0808">Transferase</keyword>
<reference evidence="10 11" key="1">
    <citation type="submission" date="2024-01" db="EMBL/GenBank/DDBJ databases">
        <authorList>
            <person name="Waweru B."/>
        </authorList>
    </citation>
    <scope>NUCLEOTIDE SEQUENCE [LARGE SCALE GENOMIC DNA]</scope>
</reference>
<keyword evidence="5" id="KW-0418">Kinase</keyword>
<dbReference type="InterPro" id="IPR011009">
    <property type="entry name" value="Kinase-like_dom_sf"/>
</dbReference>
<dbReference type="GO" id="GO:0005524">
    <property type="term" value="F:ATP binding"/>
    <property type="evidence" value="ECO:0007669"/>
    <property type="project" value="UniProtKB-UniRule"/>
</dbReference>
<dbReference type="InterPro" id="IPR008271">
    <property type="entry name" value="Ser/Thr_kinase_AS"/>
</dbReference>
<gene>
    <name evidence="10" type="ORF">DCAF_LOCUS4261</name>
</gene>
<feature type="binding site" evidence="7">
    <location>
        <position position="38"/>
    </location>
    <ligand>
        <name>ATP</name>
        <dbReference type="ChEBI" id="CHEBI:30616"/>
    </ligand>
</feature>
<proteinExistence type="inferred from homology"/>
<organism evidence="10 11">
    <name type="scientific">Dovyalis caffra</name>
    <dbReference type="NCBI Taxonomy" id="77055"/>
    <lineage>
        <taxon>Eukaryota</taxon>
        <taxon>Viridiplantae</taxon>
        <taxon>Streptophyta</taxon>
        <taxon>Embryophyta</taxon>
        <taxon>Tracheophyta</taxon>
        <taxon>Spermatophyta</taxon>
        <taxon>Magnoliopsida</taxon>
        <taxon>eudicotyledons</taxon>
        <taxon>Gunneridae</taxon>
        <taxon>Pentapetalae</taxon>
        <taxon>rosids</taxon>
        <taxon>fabids</taxon>
        <taxon>Malpighiales</taxon>
        <taxon>Salicaceae</taxon>
        <taxon>Flacourtieae</taxon>
        <taxon>Dovyalis</taxon>
    </lineage>
</organism>
<dbReference type="PROSITE" id="PS00107">
    <property type="entry name" value="PROTEIN_KINASE_ATP"/>
    <property type="match status" value="1"/>
</dbReference>
<dbReference type="SUPFAM" id="SSF56112">
    <property type="entry name" value="Protein kinase-like (PK-like)"/>
    <property type="match status" value="1"/>
</dbReference>
<dbReference type="Pfam" id="PF00069">
    <property type="entry name" value="Pkinase"/>
    <property type="match status" value="1"/>
</dbReference>
<keyword evidence="6 7" id="KW-0067">ATP-binding</keyword>
<evidence type="ECO:0000256" key="7">
    <source>
        <dbReference type="PROSITE-ProRule" id="PRU10141"/>
    </source>
</evidence>
<dbReference type="InterPro" id="IPR050205">
    <property type="entry name" value="CDPK_Ser/Thr_kinases"/>
</dbReference>
<feature type="domain" description="Protein kinase" evidence="9">
    <location>
        <begin position="9"/>
        <end position="236"/>
    </location>
</feature>
<dbReference type="InterPro" id="IPR000719">
    <property type="entry name" value="Prot_kinase_dom"/>
</dbReference>
<dbReference type="GO" id="GO:0004674">
    <property type="term" value="F:protein serine/threonine kinase activity"/>
    <property type="evidence" value="ECO:0007669"/>
    <property type="project" value="UniProtKB-KW"/>
</dbReference>
<evidence type="ECO:0000256" key="3">
    <source>
        <dbReference type="ARBA" id="ARBA00022679"/>
    </source>
</evidence>
<evidence type="ECO:0000256" key="8">
    <source>
        <dbReference type="RuleBase" id="RU000304"/>
    </source>
</evidence>
<evidence type="ECO:0000256" key="1">
    <source>
        <dbReference type="ARBA" id="ARBA00005354"/>
    </source>
</evidence>
<evidence type="ECO:0000256" key="6">
    <source>
        <dbReference type="ARBA" id="ARBA00022840"/>
    </source>
</evidence>
<evidence type="ECO:0000313" key="10">
    <source>
        <dbReference type="EMBL" id="CAK7326559.1"/>
    </source>
</evidence>
<name>A0AAV1R2D6_9ROSI</name>
<evidence type="ECO:0000256" key="2">
    <source>
        <dbReference type="ARBA" id="ARBA00022527"/>
    </source>
</evidence>
<evidence type="ECO:0000313" key="11">
    <source>
        <dbReference type="Proteomes" id="UP001314170"/>
    </source>
</evidence>
<protein>
    <recommendedName>
        <fullName evidence="9">Protein kinase domain-containing protein</fullName>
    </recommendedName>
</protein>